<dbReference type="Gramene" id="rna29536">
    <property type="protein sequence ID" value="RHN54486.1"/>
    <property type="gene ID" value="gene29536"/>
</dbReference>
<gene>
    <name evidence="2" type="ORF">MtrunA17_Chr5g0407391</name>
</gene>
<dbReference type="EMBL" id="PSQE01000005">
    <property type="protein sequence ID" value="RHN54486.1"/>
    <property type="molecule type" value="Genomic_DNA"/>
</dbReference>
<evidence type="ECO:0000313" key="2">
    <source>
        <dbReference type="EMBL" id="RHN54486.1"/>
    </source>
</evidence>
<dbReference type="AlphaFoldDB" id="A0A396HM94"/>
<reference evidence="2" key="1">
    <citation type="journal article" date="2018" name="Nat. Plants">
        <title>Whole-genome landscape of Medicago truncatula symbiotic genes.</title>
        <authorList>
            <person name="Pecrix Y."/>
            <person name="Gamas P."/>
            <person name="Carrere S."/>
        </authorList>
    </citation>
    <scope>NUCLEOTIDE SEQUENCE</scope>
    <source>
        <tissue evidence="2">Leaves</tissue>
    </source>
</reference>
<feature type="transmembrane region" description="Helical" evidence="1">
    <location>
        <begin position="71"/>
        <end position="92"/>
    </location>
</feature>
<dbReference type="Proteomes" id="UP000265566">
    <property type="component" value="Chromosome 5"/>
</dbReference>
<keyword evidence="1" id="KW-0472">Membrane</keyword>
<feature type="transmembrane region" description="Helical" evidence="1">
    <location>
        <begin position="25"/>
        <end position="51"/>
    </location>
</feature>
<proteinExistence type="predicted"/>
<evidence type="ECO:0000256" key="1">
    <source>
        <dbReference type="SAM" id="Phobius"/>
    </source>
</evidence>
<accession>A0A396HM94</accession>
<organism evidence="2">
    <name type="scientific">Medicago truncatula</name>
    <name type="common">Barrel medic</name>
    <name type="synonym">Medicago tribuloides</name>
    <dbReference type="NCBI Taxonomy" id="3880"/>
    <lineage>
        <taxon>Eukaryota</taxon>
        <taxon>Viridiplantae</taxon>
        <taxon>Streptophyta</taxon>
        <taxon>Embryophyta</taxon>
        <taxon>Tracheophyta</taxon>
        <taxon>Spermatophyta</taxon>
        <taxon>Magnoliopsida</taxon>
        <taxon>eudicotyledons</taxon>
        <taxon>Gunneridae</taxon>
        <taxon>Pentapetalae</taxon>
        <taxon>rosids</taxon>
        <taxon>fabids</taxon>
        <taxon>Fabales</taxon>
        <taxon>Fabaceae</taxon>
        <taxon>Papilionoideae</taxon>
        <taxon>50 kb inversion clade</taxon>
        <taxon>NPAAA clade</taxon>
        <taxon>Hologalegina</taxon>
        <taxon>IRL clade</taxon>
        <taxon>Trifolieae</taxon>
        <taxon>Medicago</taxon>
    </lineage>
</organism>
<comment type="caution">
    <text evidence="2">The sequence shown here is derived from an EMBL/GenBank/DDBJ whole genome shotgun (WGS) entry which is preliminary data.</text>
</comment>
<sequence>MEMVTHFLELCSKRFCQGYEGSKVIFFPAVLFTVSVEVVLGGPWFVVAAVLSGWWQLFSGRGCILVLTQEYACVLLYVYVGVITMLGFLVFLGGF</sequence>
<keyword evidence="1" id="KW-0812">Transmembrane</keyword>
<keyword evidence="1" id="KW-1133">Transmembrane helix</keyword>
<protein>
    <recommendedName>
        <fullName evidence="3">Transmembrane protein</fullName>
    </recommendedName>
</protein>
<name>A0A396HM94_MEDTR</name>
<evidence type="ECO:0008006" key="3">
    <source>
        <dbReference type="Google" id="ProtNLM"/>
    </source>
</evidence>